<dbReference type="Proteomes" id="UP001500635">
    <property type="component" value="Unassembled WGS sequence"/>
</dbReference>
<sequence length="105" mass="11498">MLREVDPIDSEIRVGDAHPPRRRGAHPSPSARLSRRGRRAGGQSRAGRQGRDQDGGEDGEETHAGSVARRGDMGGGETHARLILYPLWVPGSWRYRCDSSWVPGS</sequence>
<feature type="compositionally biased region" description="Basic and acidic residues" evidence="1">
    <location>
        <begin position="1"/>
        <end position="19"/>
    </location>
</feature>
<reference evidence="3" key="1">
    <citation type="journal article" date="2019" name="Int. J. Syst. Evol. Microbiol.">
        <title>The Global Catalogue of Microorganisms (GCM) 10K type strain sequencing project: providing services to taxonomists for standard genome sequencing and annotation.</title>
        <authorList>
            <consortium name="The Broad Institute Genomics Platform"/>
            <consortium name="The Broad Institute Genome Sequencing Center for Infectious Disease"/>
            <person name="Wu L."/>
            <person name="Ma J."/>
        </authorList>
    </citation>
    <scope>NUCLEOTIDE SEQUENCE [LARGE SCALE GENOMIC DNA]</scope>
    <source>
        <strain evidence="3">JCM 17688</strain>
    </source>
</reference>
<gene>
    <name evidence="2" type="ORF">GCM10023147_15590</name>
</gene>
<protein>
    <submittedName>
        <fullName evidence="2">Uncharacterized protein</fullName>
    </submittedName>
</protein>
<accession>A0ABP8JEF0</accession>
<comment type="caution">
    <text evidence="2">The sequence shown here is derived from an EMBL/GenBank/DDBJ whole genome shotgun (WGS) entry which is preliminary data.</text>
</comment>
<evidence type="ECO:0000313" key="3">
    <source>
        <dbReference type="Proteomes" id="UP001500635"/>
    </source>
</evidence>
<evidence type="ECO:0000256" key="1">
    <source>
        <dbReference type="SAM" id="MobiDB-lite"/>
    </source>
</evidence>
<organism evidence="2 3">
    <name type="scientific">Tsukamurella soli</name>
    <dbReference type="NCBI Taxonomy" id="644556"/>
    <lineage>
        <taxon>Bacteria</taxon>
        <taxon>Bacillati</taxon>
        <taxon>Actinomycetota</taxon>
        <taxon>Actinomycetes</taxon>
        <taxon>Mycobacteriales</taxon>
        <taxon>Tsukamurellaceae</taxon>
        <taxon>Tsukamurella</taxon>
    </lineage>
</organism>
<proteinExistence type="predicted"/>
<feature type="region of interest" description="Disordered" evidence="1">
    <location>
        <begin position="1"/>
        <end position="76"/>
    </location>
</feature>
<keyword evidence="3" id="KW-1185">Reference proteome</keyword>
<evidence type="ECO:0000313" key="2">
    <source>
        <dbReference type="EMBL" id="GAA4389195.1"/>
    </source>
</evidence>
<name>A0ABP8JEF0_9ACTN</name>
<dbReference type="EMBL" id="BAABFR010000018">
    <property type="protein sequence ID" value="GAA4389195.1"/>
    <property type="molecule type" value="Genomic_DNA"/>
</dbReference>